<feature type="domain" description="Squalene cyclase C-terminal" evidence="4">
    <location>
        <begin position="1901"/>
        <end position="2045"/>
    </location>
</feature>
<dbReference type="FunFam" id="1.50.10.20:FF:000064">
    <property type="entry name" value="Uncharacterized protein"/>
    <property type="match status" value="3"/>
</dbReference>
<evidence type="ECO:0000259" key="4">
    <source>
        <dbReference type="Pfam" id="PF13243"/>
    </source>
</evidence>
<sequence length="4078" mass="467917">MEIAEGGNDPNLYSTNNFIGRQIWEFDPSHGTPEDRAAVEEARTEFWNHRHRVKPSSDVLWRMQFLKEKKFKQTIPQVKIEDSEEISCEKATTTLRRCVNFFTALQASDGHWPAENAGPLYFIQPLVICLYITNHLDVVFPKEYRKEILRYLYCHQNEDGGWGFHIEGHSTMFGTTLSYICMRLLGEGLDGGLNGACTKARKWILDHGSVTTIPSWGKTWLSILGVCEWAGTNPMPPEFWILPSFLPMYPAKLWCYCRLVYMPMSYLYGKRFVGPITPLILQLRDELYSQPYNEINWKSIRHLCAKEDLYYPHPLLQDLMWDSLYICTEPLLNRWPFNKLRKKALETTMKHIHYEDENSRYITIGSVVKSLCMLACWVEDPNGVCFKKHLARIPDYIWVAEDGMKMQSFGSQGWDASLSIQALLATDLTEEIGATLMKGHEFIKASQVKDNPSGEFKSMHRHISKGSWTFSDQDHGWQGSDTTAEALKCCLLLSTMPPEIVGEKMKPEKLQDAVNIILSLQSKNGGVASWEPSGSSEWLEIFNPTEFFADIVIEHEYVECTSSAMQALVLFKKLYPQHRRKEIESFLTCASGYLEKIQMQDGSWYGNWGVCFTYGTWFALGGLTVVNKTFENCHAIRKAVRFLLETQLEDGGWGESYKSCPEKKYIPLEGGRSNLVHTAWAMMGLIHSQQMERDSTPLHRAAKLLINSQLENGDFPQQEITGVFMKNCMLHYALYRNIYPMWALADYRKKQWPTSSRKMKGAFRGIRIVHFLKEKEFKQTTPQVKIEDSEEISCEKATTTLRRCVSFFAALQASDGHWPAENAGPLYFIQPLVICMYITNHLDVVFPEEYRKEILRYLYCHQNEDGGWGFHIEGHSTMFGTALSYICMRLLGEDPDGGLNGACTKARKWILDHDSVTTIPSWGKTWLSILGVCEWAGTNPMPPEFWILPSFLPMYPAKLWCYCRLVYMPMSYLYGKRFVGPITPLILQLRDELYSQPYNEINWKSIRHLCAKEDLYYPHPLLQDLMWDSLYICTEPLLNRWPFNKLRKKALETTMKHIHYEDENSRYITIGSVVKSLCMLACWVEDPNGVCFKKHLARIPDYIWVAEDGMKMQSFGSQGWDASLSIQALLATDLTEEIGATLMKGHEFIKASQVKDNPSGEFKSMHRHISKGSWTFSDQDHGWQGSDTTAEALKCCLLLSTMPPEIVGEKMKPEKLQDAVNIILSLQSKNGGVASWEPSGSSEWLEIFNPTEFFADIVIEHEYGNWGVCFTYGTWFALGGLTVVNKTFENCHAIRKAVRFLLETQLEDGGWGESYKSCPEKKYIPLEGGRSNLVHTAWAMMGLIHSQQMERDSTPLHRAAKLLINSQLENGDFPQQEITGVFMKNCMLHYALYRNIYPMWALADYRKKFLKEKEFKQTTPQVKIEDSEEISCEKATTTLRRCVSFFAALQASDGHWPAENAGPLYFIQPLVICMYITNHLDVVFPEEYRKEILRYLYCHQNEDGGWGFHIEGHSTMFGTALSYICMRLLGEDPDGGLNGACTKARKWILDHDSVTTIPSWGKTWLSILGVCEWAGTNPMPPEFWILPSFLPMYPAKLWCYCRLVYMPMSYLYGKRFVGPITPLILQLRDELYSQPYNEINWKSIRHLCAKEDLYYPHPLLQDLMWDSLYICTEPLLNRWPFNKLRKKALETTMKHIHYEDENSRYITIGSVVKSLCMLACWVEDPNGVCFKKHLARIPDYIWVAEDGMKMQSFGSQGWDASLSIQALLATDLTEEIGATLMKGHEFIKASQVKDNPSGEFKSMHRHISKGSWTFSDQDHGWQGSDTTAEALKCCLLLSTMPPEIVGEKMKPEKLQDAVNIILSLQSKNGGVASWEPSGSSEWLEIFNPTEFFADIVIEHEYGNWGVCFTYGTWFALGGLTVVNKTFENCHAIRKAVRFLLETQLEDGGWGESYKSCPEKKYIPLEGGRSNLVHTAWAMMGLIHSQQMERDSTPLHRAAKLLINSQLENGDFPQQEITGVFMKNCMLHYALYRNIYPMWALADYRKKFLKEKEFKQTTPQVKIEDSEEISCEKATTTLRRCVSFFAALQASDGHWPAENAGPLYFIQPLVICMYITNHLDVVFPEEYRKEILRYLYCHQNEDGGWGFHIEGHSTMFGTALSYICMRLLGEDPDGGLNGACTKARKWILDHDSVTTIPSWGKTWLSILGVCEWAGTNPMPPEFWILPSFLPMYPAKLWCYCRLVYMPMSYLYGKRFVGPITPLILQLRDELYSQPYNEINWKSIRHLCAKEDLYYPHPLLQDLMWDSLYICTEPLLNRWPFNKLRKKALETTMKHIHYEDENSRYITIGSVVKSLCMLACWVEDPNGVCFKKHLARIPDYIWVAEDGMKMQSFGSQGWDASLSIQALLATDLTEEIGATLMKGHEFIKASQVKDNPSGEFKSMHRHISKGSWTFSDQDHGWQGSDTTAEALKCCLLLSTMPPEIVGEKMKPEKLQDAVNIILSLQSKNGGVASWEPSGSSEWLEIFNPTEFFADIVIEHEYVECTSSAMQALVLFKKLYPQHRRKEIESFLTCASGYLEKIQMQDGSWYGNWGVCFTYGTWFALGGLTVVNKTFENCHAIRKAVRFLLETQLEDGGWGESYKSCPEKKYIPLEGGRSNLVHTAWAMMGLIHSQQMERDSTPLHRAAKLLINSQLENGDFPQQEITGVFMKNCMLHYALYRNIYPMWALADYRKKQWPTSSRKMKGAFRGIRIVHEDLYYPHPLLQDLMWDSLYICTEPLLNRWPFNKLRKKALETTMKHIHYEDENSRYITIGSVVKSLCMLACWVEDPNGVCFKKHLARIPDYIWVAEDGMKMQSFGSQGWDASLSIQALLATDLTEEIGATLMKGHEFIKASQVKDNPSGEFKSMHRHISKGSWTFSDQDHGWQGSDTTAEALKCCLLLSTMPPEIVGEKMKPEKLQDAVNIILSLQSKNGGVASWEPSGSSEWLEIFNPTEFFADIVIEHEYVECTSSAMQALVLFKKLYPQHRRKEIESFLTCASGYLEKIQMQDGSWYGNWGVCFTYGTWFALGGLTVVNKTFENCHAIRKAVRFLLETQLEDGGWGESYKSCPEKKYIPLEGGRSNLVHTAWAMMGLIHSQQMERDSTPLHRAAKLLINSQLENGDFPQQEITGVFMKNCMLHYALYRNIYPMWALADYRKKFLKEKEFKQTTPQVKIEDSEEISCEKATTTLRRCVSFFAALQASDGHWPAENAGPLYFIQPLVICMYITNHLDVVFPEEYRKEILRYLYCHQNEDGGWGFHIEGHSTMFGTALSYICMRLLGEDPDGGLNGACTKARKWILDHDSVTTIPSWGKTWLSILGVCEWAGTNPMPPEFWILPSFLPMYPAKLWCYCRLVYMPMSYLYGKRFVGPITPLILQLRDELYSQPYNEINWKSIRHLCAKEDLYYPHPLLQDLMWDSLYICTEPLLNRWPFNKLRKKALETTMKHIHYEDENSRYITIGSVVKSLCMLACWVEDPNGVCFKKHLARIPDYIWVAEDGMKMQSFGSQGWDASLSIQALLATDLTEEIGATLMKGHEFIKASQVKDNPSGEFKSMHRHISKGSWTFSDQDHGWQGSDTTAEALKCCLLLSTMPPEIVGEKMKPEKLQDAVNIILSLQSKNGGVASWEPSGSSEWLEIFNPTEFFADIVIEHEYVECTSSAMQALVLFKKLYPQHRRKEIESFLTCASGYLEKIQMQDGSWYGNWGVCFTYGTWFALGGLTVVNKTFENCHAIRKAVRFLLETQLEDGGWGESYKSCPEKKYIPLEGGRSNLVHTAWAMMGLIHSQQMERDSTPLHRAAKLLINSQLENGDFPQQEITGVFMKNCMLHYALYRNIYPMWALADYRKKCTSSAMQALVLFQKLYPQHRRKEIEGFLTCASGYLEKIQMQDGSWYGNWGVCFTYGTWFAIGGLTAVNKTFENCHAIRKGVKFLLKTQLEDGGWGESYKSCPEKKYIPLEGGRSNLVHTAWAMMGLIHSQQMERDSTPLHKAAKLLINSQLENGDFPQQEITGVFMKNCMLHYALYRNIYPMWALADYLKKVLLKI</sequence>
<proteinExistence type="inferred from homology"/>
<feature type="domain" description="Squalene cyclase N-terminal" evidence="5">
    <location>
        <begin position="97"/>
        <end position="398"/>
    </location>
</feature>
<dbReference type="InterPro" id="IPR032696">
    <property type="entry name" value="SQ_cyclase_C"/>
</dbReference>
<dbReference type="CDD" id="cd02889">
    <property type="entry name" value="SQCY"/>
    <property type="match status" value="1"/>
</dbReference>
<feature type="domain" description="Squalene cyclase N-terminal" evidence="5">
    <location>
        <begin position="803"/>
        <end position="1104"/>
    </location>
</feature>
<evidence type="ECO:0000256" key="1">
    <source>
        <dbReference type="ARBA" id="ARBA00009755"/>
    </source>
</evidence>
<feature type="domain" description="Squalene cyclase C-terminal" evidence="4">
    <location>
        <begin position="414"/>
        <end position="749"/>
    </location>
</feature>
<evidence type="ECO:0000259" key="5">
    <source>
        <dbReference type="Pfam" id="PF13249"/>
    </source>
</evidence>
<evidence type="ECO:0000256" key="2">
    <source>
        <dbReference type="ARBA" id="ARBA00022737"/>
    </source>
</evidence>
<dbReference type="SFLD" id="SFLDG01016">
    <property type="entry name" value="Prenyltransferase_Like_2"/>
    <property type="match status" value="4"/>
</dbReference>
<feature type="domain" description="Squalene cyclase C-terminal" evidence="4">
    <location>
        <begin position="2860"/>
        <end position="3195"/>
    </location>
</feature>
<dbReference type="FunFam" id="1.50.10.20:FF:000011">
    <property type="entry name" value="Terpene cyclase/mutase family member"/>
    <property type="match status" value="4"/>
</dbReference>
<protein>
    <recommendedName>
        <fullName evidence="8">Terpene cyclase/mutase family member</fullName>
    </recommendedName>
</protein>
<feature type="domain" description="Squalene cyclase C-terminal" evidence="4">
    <location>
        <begin position="1758"/>
        <end position="1881"/>
    </location>
</feature>
<dbReference type="SUPFAM" id="SSF48239">
    <property type="entry name" value="Terpenoid cyclases/Protein prenyltransferases"/>
    <property type="match status" value="12"/>
</dbReference>
<dbReference type="InterPro" id="IPR032697">
    <property type="entry name" value="SQ_cyclase_N"/>
</dbReference>
<dbReference type="Pfam" id="PF13243">
    <property type="entry name" value="SQHop_cyclase_C"/>
    <property type="match status" value="9"/>
</dbReference>
<evidence type="ECO:0000256" key="3">
    <source>
        <dbReference type="ARBA" id="ARBA00023235"/>
    </source>
</evidence>
<dbReference type="PROSITE" id="PS01074">
    <property type="entry name" value="TERPENE_SYNTHASES"/>
    <property type="match status" value="5"/>
</dbReference>
<dbReference type="InterPro" id="IPR002365">
    <property type="entry name" value="Terpene_synthase_CS"/>
</dbReference>
<feature type="domain" description="Squalene cyclase N-terminal" evidence="5">
    <location>
        <begin position="3229"/>
        <end position="3530"/>
    </location>
</feature>
<dbReference type="GO" id="GO:0042300">
    <property type="term" value="F:beta-amyrin synthase activity"/>
    <property type="evidence" value="ECO:0000318"/>
    <property type="project" value="GO_Central"/>
</dbReference>
<evidence type="ECO:0000313" key="6">
    <source>
        <dbReference type="EMBL" id="KAJ0202274.1"/>
    </source>
</evidence>
<dbReference type="Proteomes" id="UP000235145">
    <property type="component" value="Unassembled WGS sequence"/>
</dbReference>
<dbReference type="CDD" id="cd02892">
    <property type="entry name" value="SQCY_1"/>
    <property type="match status" value="5"/>
</dbReference>
<dbReference type="PANTHER" id="PTHR11764:SF58">
    <property type="entry name" value="BETA-AMYRIN SYNTHASE-RELATED"/>
    <property type="match status" value="1"/>
</dbReference>
<gene>
    <name evidence="6" type="ORF">LSAT_V11C600328820</name>
</gene>
<organism evidence="6 7">
    <name type="scientific">Lactuca sativa</name>
    <name type="common">Garden lettuce</name>
    <dbReference type="NCBI Taxonomy" id="4236"/>
    <lineage>
        <taxon>Eukaryota</taxon>
        <taxon>Viridiplantae</taxon>
        <taxon>Streptophyta</taxon>
        <taxon>Embryophyta</taxon>
        <taxon>Tracheophyta</taxon>
        <taxon>Spermatophyta</taxon>
        <taxon>Magnoliopsida</taxon>
        <taxon>eudicotyledons</taxon>
        <taxon>Gunneridae</taxon>
        <taxon>Pentapetalae</taxon>
        <taxon>asterids</taxon>
        <taxon>campanulids</taxon>
        <taxon>Asterales</taxon>
        <taxon>Asteraceae</taxon>
        <taxon>Cichorioideae</taxon>
        <taxon>Cichorieae</taxon>
        <taxon>Lactucinae</taxon>
        <taxon>Lactuca</taxon>
    </lineage>
</organism>
<keyword evidence="3" id="KW-0413">Isomerase</keyword>
<evidence type="ECO:0000313" key="7">
    <source>
        <dbReference type="Proteomes" id="UP000235145"/>
    </source>
</evidence>
<comment type="caution">
    <text evidence="6">The sequence shown here is derived from an EMBL/GenBank/DDBJ whole genome shotgun (WGS) entry which is preliminary data.</text>
</comment>
<dbReference type="FunFam" id="1.50.10.20:FF:000002">
    <property type="entry name" value="Terpene cyclase/mutase family member"/>
    <property type="match status" value="2"/>
</dbReference>
<dbReference type="InterPro" id="IPR018333">
    <property type="entry name" value="Squalene_cyclase"/>
</dbReference>
<reference evidence="6 7" key="1">
    <citation type="journal article" date="2017" name="Nat. Commun.">
        <title>Genome assembly with in vitro proximity ligation data and whole-genome triplication in lettuce.</title>
        <authorList>
            <person name="Reyes-Chin-Wo S."/>
            <person name="Wang Z."/>
            <person name="Yang X."/>
            <person name="Kozik A."/>
            <person name="Arikit S."/>
            <person name="Song C."/>
            <person name="Xia L."/>
            <person name="Froenicke L."/>
            <person name="Lavelle D.O."/>
            <person name="Truco M.J."/>
            <person name="Xia R."/>
            <person name="Zhu S."/>
            <person name="Xu C."/>
            <person name="Xu H."/>
            <person name="Xu X."/>
            <person name="Cox K."/>
            <person name="Korf I."/>
            <person name="Meyers B.C."/>
            <person name="Michelmore R.W."/>
        </authorList>
    </citation>
    <scope>NUCLEOTIDE SEQUENCE [LARGE SCALE GENOMIC DNA]</scope>
    <source>
        <strain evidence="7">cv. Salinas</strain>
        <tissue evidence="6">Seedlings</tissue>
    </source>
</reference>
<dbReference type="EMBL" id="NBSK02000006">
    <property type="protein sequence ID" value="KAJ0202274.1"/>
    <property type="molecule type" value="Genomic_DNA"/>
</dbReference>
<evidence type="ECO:0008006" key="8">
    <source>
        <dbReference type="Google" id="ProtNLM"/>
    </source>
</evidence>
<dbReference type="GO" id="GO:0016104">
    <property type="term" value="P:triterpenoid biosynthetic process"/>
    <property type="evidence" value="ECO:0000318"/>
    <property type="project" value="GO_Central"/>
</dbReference>
<feature type="domain" description="Squalene cyclase N-terminal" evidence="5">
    <location>
        <begin position="2079"/>
        <end position="2380"/>
    </location>
</feature>
<comment type="similarity">
    <text evidence="1">Belongs to the terpene cyclase/mutase family.</text>
</comment>
<dbReference type="NCBIfam" id="TIGR01787">
    <property type="entry name" value="squalene_cyclas"/>
    <property type="match status" value="6"/>
</dbReference>
<name>A0A9R1VBC7_LACSA</name>
<dbReference type="GO" id="GO:0005811">
    <property type="term" value="C:lipid droplet"/>
    <property type="evidence" value="ECO:0007669"/>
    <property type="project" value="InterPro"/>
</dbReference>
<dbReference type="PANTHER" id="PTHR11764">
    <property type="entry name" value="TERPENE CYCLASE/MUTASE FAMILY MEMBER"/>
    <property type="match status" value="1"/>
</dbReference>
<accession>A0A9R1VBC7</accession>
<keyword evidence="2" id="KW-0677">Repeat</keyword>
<feature type="domain" description="Squalene cyclase C-terminal" evidence="4">
    <location>
        <begin position="3913"/>
        <end position="4071"/>
    </location>
</feature>
<dbReference type="Pfam" id="PF13249">
    <property type="entry name" value="SQHop_cyclase_N"/>
    <property type="match status" value="5"/>
</dbReference>
<feature type="domain" description="Squalene cyclase N-terminal" evidence="5">
    <location>
        <begin position="1441"/>
        <end position="1742"/>
    </location>
</feature>
<dbReference type="InterPro" id="IPR008930">
    <property type="entry name" value="Terpenoid_cyclase/PrenylTrfase"/>
</dbReference>
<feature type="domain" description="Squalene cyclase C-terminal" evidence="4">
    <location>
        <begin position="2396"/>
        <end position="2731"/>
    </location>
</feature>
<feature type="domain" description="Squalene cyclase C-terminal" evidence="4">
    <location>
        <begin position="1263"/>
        <end position="1407"/>
    </location>
</feature>
<keyword evidence="7" id="KW-1185">Reference proteome</keyword>
<feature type="domain" description="Squalene cyclase C-terminal" evidence="4">
    <location>
        <begin position="1120"/>
        <end position="1243"/>
    </location>
</feature>
<dbReference type="Gene3D" id="1.50.10.20">
    <property type="match status" value="12"/>
</dbReference>
<feature type="domain" description="Squalene cyclase C-terminal" evidence="4">
    <location>
        <begin position="3546"/>
        <end position="3881"/>
    </location>
</feature>